<accession>J7QAX0</accession>
<dbReference type="GO" id="GO:0019731">
    <property type="term" value="P:antibacterial humoral response"/>
    <property type="evidence" value="ECO:0007669"/>
    <property type="project" value="TreeGrafter"/>
</dbReference>
<feature type="domain" description="WAP" evidence="1">
    <location>
        <begin position="91"/>
        <end position="137"/>
    </location>
</feature>
<dbReference type="InterPro" id="IPR050514">
    <property type="entry name" value="WAP_four-disulfide_core"/>
</dbReference>
<dbReference type="SUPFAM" id="SSF57256">
    <property type="entry name" value="Elafin-like"/>
    <property type="match status" value="3"/>
</dbReference>
<dbReference type="SMART" id="SM00217">
    <property type="entry name" value="WAP"/>
    <property type="match status" value="3"/>
</dbReference>
<dbReference type="EMBL" id="HE962375">
    <property type="protein sequence ID" value="CCJ09595.1"/>
    <property type="molecule type" value="mRNA"/>
</dbReference>
<protein>
    <submittedName>
        <fullName evidence="2">Lustrin A</fullName>
    </submittedName>
</protein>
<name>J7QAX0_PATVU</name>
<dbReference type="GO" id="GO:0005615">
    <property type="term" value="C:extracellular space"/>
    <property type="evidence" value="ECO:0007669"/>
    <property type="project" value="TreeGrafter"/>
</dbReference>
<dbReference type="PANTHER" id="PTHR19441:SF95">
    <property type="entry name" value="PERLWAPIN ISOFORM X1"/>
    <property type="match status" value="1"/>
</dbReference>
<dbReference type="GO" id="GO:0045087">
    <property type="term" value="P:innate immune response"/>
    <property type="evidence" value="ECO:0007669"/>
    <property type="project" value="TreeGrafter"/>
</dbReference>
<proteinExistence type="evidence at transcript level"/>
<dbReference type="PANTHER" id="PTHR19441">
    <property type="entry name" value="WHEY ACDIC PROTEIN WAP"/>
    <property type="match status" value="1"/>
</dbReference>
<dbReference type="GO" id="GO:0004867">
    <property type="term" value="F:serine-type endopeptidase inhibitor activity"/>
    <property type="evidence" value="ECO:0007669"/>
    <property type="project" value="TreeGrafter"/>
</dbReference>
<evidence type="ECO:0000313" key="2">
    <source>
        <dbReference type="EMBL" id="CCJ09595.1"/>
    </source>
</evidence>
<dbReference type="Pfam" id="PF00095">
    <property type="entry name" value="WAP"/>
    <property type="match status" value="3"/>
</dbReference>
<dbReference type="FunFam" id="4.10.75.10:FF:000001">
    <property type="entry name" value="Anosmin 1"/>
    <property type="match status" value="1"/>
</dbReference>
<dbReference type="AlphaFoldDB" id="J7QAX0"/>
<sequence>RRLPYPCNTVRCFPEGCRVQQVQCVTSPCFPVAVCSGEPRPVRSVCPIGRPIIDTSIREIQCSSNAACPTGSYCVRRRRGNGRCCWNGIVSRPRPGSCPRLPRDTFGVCVEECSGDDDCSDDEKCCSNGCGHTCQPVFQASKPGSCPHVSRNTRGVCVEECSNDADCRGRTKCCSNGCGHTCQLPRSIMKPGRCPRQIFNPRVQRCGRPCSNDDQCSGNQKCCRAGSCGTVCRRAVFYRG</sequence>
<reference evidence="2" key="2">
    <citation type="submission" date="2012-07" db="EMBL/GenBank/DDBJ databases">
        <authorList>
            <person name="Shimeld S."/>
        </authorList>
    </citation>
    <scope>NUCLEOTIDE SEQUENCE</scope>
    <source>
        <tissue evidence="2">Mantle</tissue>
    </source>
</reference>
<reference evidence="2" key="1">
    <citation type="journal article" date="2012" name="Mar. Biotechnol.">
        <title>Analysis of a deep transcriptome from the mantle tissue of Patella vulgata Linnaeus (Mollusca: Gastropoda: Patellidae) reveals candidate biomineralising genes.</title>
        <authorList>
            <person name="Werner G.D."/>
            <person name="Gemmell P."/>
            <person name="Grosser S."/>
            <person name="Hamer R."/>
            <person name="Shimeld S.M."/>
        </authorList>
    </citation>
    <scope>NUCLEOTIDE SEQUENCE</scope>
    <source>
        <tissue evidence="2">Mantle</tissue>
    </source>
</reference>
<dbReference type="PRINTS" id="PR00003">
    <property type="entry name" value="4DISULPHCORE"/>
</dbReference>
<dbReference type="InterPro" id="IPR006150">
    <property type="entry name" value="Cys_repeat_1"/>
</dbReference>
<feature type="domain" description="WAP" evidence="1">
    <location>
        <begin position="187"/>
        <end position="236"/>
    </location>
</feature>
<dbReference type="Gene3D" id="4.10.75.10">
    <property type="entry name" value="Elafin-like"/>
    <property type="match status" value="3"/>
</dbReference>
<dbReference type="CDD" id="cd00199">
    <property type="entry name" value="WAP"/>
    <property type="match status" value="1"/>
</dbReference>
<dbReference type="InterPro" id="IPR008197">
    <property type="entry name" value="WAP_dom"/>
</dbReference>
<organism evidence="2">
    <name type="scientific">Patella vulgata</name>
    <name type="common">Common limpet</name>
    <dbReference type="NCBI Taxonomy" id="6465"/>
    <lineage>
        <taxon>Eukaryota</taxon>
        <taxon>Metazoa</taxon>
        <taxon>Spiralia</taxon>
        <taxon>Lophotrochozoa</taxon>
        <taxon>Mollusca</taxon>
        <taxon>Gastropoda</taxon>
        <taxon>Patellogastropoda</taxon>
        <taxon>Patelloidea</taxon>
        <taxon>Patellidae</taxon>
        <taxon>Patella</taxon>
    </lineage>
</organism>
<dbReference type="PROSITE" id="PS51390">
    <property type="entry name" value="WAP"/>
    <property type="match status" value="3"/>
</dbReference>
<feature type="non-terminal residue" evidence="2">
    <location>
        <position position="240"/>
    </location>
</feature>
<evidence type="ECO:0000259" key="1">
    <source>
        <dbReference type="PROSITE" id="PS51390"/>
    </source>
</evidence>
<dbReference type="SMART" id="SM00289">
    <property type="entry name" value="WR1"/>
    <property type="match status" value="3"/>
</dbReference>
<feature type="non-terminal residue" evidence="2">
    <location>
        <position position="1"/>
    </location>
</feature>
<dbReference type="InterPro" id="IPR036645">
    <property type="entry name" value="Elafin-like_sf"/>
</dbReference>
<feature type="domain" description="WAP" evidence="1">
    <location>
        <begin position="139"/>
        <end position="186"/>
    </location>
</feature>